<feature type="domain" description="PAS" evidence="9">
    <location>
        <begin position="97"/>
        <end position="139"/>
    </location>
</feature>
<feature type="coiled-coil region" evidence="6">
    <location>
        <begin position="735"/>
        <end position="762"/>
    </location>
</feature>
<dbReference type="Pfam" id="PF01590">
    <property type="entry name" value="GAF"/>
    <property type="match status" value="1"/>
</dbReference>
<dbReference type="SUPFAM" id="SSF55785">
    <property type="entry name" value="PYP-like sensor domain (PAS domain)"/>
    <property type="match status" value="4"/>
</dbReference>
<dbReference type="eggNOG" id="arCOG06796">
    <property type="taxonomic scope" value="Archaea"/>
</dbReference>
<dbReference type="SMART" id="SM00065">
    <property type="entry name" value="GAF"/>
    <property type="match status" value="1"/>
</dbReference>
<evidence type="ECO:0000259" key="10">
    <source>
        <dbReference type="PROSITE" id="PS50113"/>
    </source>
</evidence>
<dbReference type="Pfam" id="PF13426">
    <property type="entry name" value="PAS_9"/>
    <property type="match status" value="1"/>
</dbReference>
<dbReference type="InterPro" id="IPR003594">
    <property type="entry name" value="HATPase_dom"/>
</dbReference>
<dbReference type="SUPFAM" id="SSF47384">
    <property type="entry name" value="Homodimeric domain of signal transducing histidine kinase"/>
    <property type="match status" value="1"/>
</dbReference>
<dbReference type="EC" id="2.7.13.3" evidence="2"/>
<dbReference type="PROSITE" id="PS50109">
    <property type="entry name" value="HIS_KIN"/>
    <property type="match status" value="1"/>
</dbReference>
<organism evidence="11 12">
    <name type="scientific">Halobiforma nitratireducens JCM 10879</name>
    <dbReference type="NCBI Taxonomy" id="1227454"/>
    <lineage>
        <taxon>Archaea</taxon>
        <taxon>Methanobacteriati</taxon>
        <taxon>Methanobacteriota</taxon>
        <taxon>Stenosarchaea group</taxon>
        <taxon>Halobacteria</taxon>
        <taxon>Halobacteriales</taxon>
        <taxon>Natrialbaceae</taxon>
        <taxon>Halobiforma</taxon>
    </lineage>
</organism>
<dbReference type="Proteomes" id="UP000011607">
    <property type="component" value="Unassembled WGS sequence"/>
</dbReference>
<dbReference type="SMART" id="SM00387">
    <property type="entry name" value="HATPase_c"/>
    <property type="match status" value="1"/>
</dbReference>
<dbReference type="Pfam" id="PF08448">
    <property type="entry name" value="PAS_4"/>
    <property type="match status" value="3"/>
</dbReference>
<evidence type="ECO:0000256" key="5">
    <source>
        <dbReference type="ARBA" id="ARBA00022777"/>
    </source>
</evidence>
<evidence type="ECO:0000259" key="9">
    <source>
        <dbReference type="PROSITE" id="PS50112"/>
    </source>
</evidence>
<dbReference type="eggNOG" id="arCOG07605">
    <property type="taxonomic scope" value="Archaea"/>
</dbReference>
<dbReference type="PATRIC" id="fig|1227454.3.peg.3645"/>
<dbReference type="Gene3D" id="3.30.450.20">
    <property type="entry name" value="PAS domain"/>
    <property type="match status" value="4"/>
</dbReference>
<dbReference type="PANTHER" id="PTHR43304">
    <property type="entry name" value="PHYTOCHROME-LIKE PROTEIN CPH1"/>
    <property type="match status" value="1"/>
</dbReference>
<dbReference type="Gene3D" id="3.30.450.40">
    <property type="match status" value="1"/>
</dbReference>
<comment type="caution">
    <text evidence="11">The sequence shown here is derived from an EMBL/GenBank/DDBJ whole genome shotgun (WGS) entry which is preliminary data.</text>
</comment>
<dbReference type="InterPro" id="IPR036890">
    <property type="entry name" value="HATPase_C_sf"/>
</dbReference>
<evidence type="ECO:0000259" key="8">
    <source>
        <dbReference type="PROSITE" id="PS50109"/>
    </source>
</evidence>
<dbReference type="SUPFAM" id="SSF55781">
    <property type="entry name" value="GAF domain-like"/>
    <property type="match status" value="1"/>
</dbReference>
<feature type="domain" description="PAC" evidence="10">
    <location>
        <begin position="281"/>
        <end position="332"/>
    </location>
</feature>
<dbReference type="Pfam" id="PF02518">
    <property type="entry name" value="HATPase_c"/>
    <property type="match status" value="1"/>
</dbReference>
<keyword evidence="12" id="KW-1185">Reference proteome</keyword>
<evidence type="ECO:0000256" key="1">
    <source>
        <dbReference type="ARBA" id="ARBA00000085"/>
    </source>
</evidence>
<dbReference type="InterPro" id="IPR004358">
    <property type="entry name" value="Sig_transdc_His_kin-like_C"/>
</dbReference>
<dbReference type="EMBL" id="AOMA01000201">
    <property type="protein sequence ID" value="EMA27477.1"/>
    <property type="molecule type" value="Genomic_DNA"/>
</dbReference>
<evidence type="ECO:0000313" key="12">
    <source>
        <dbReference type="Proteomes" id="UP000011607"/>
    </source>
</evidence>
<dbReference type="GO" id="GO:0000155">
    <property type="term" value="F:phosphorelay sensor kinase activity"/>
    <property type="evidence" value="ECO:0007669"/>
    <property type="project" value="InterPro"/>
</dbReference>
<dbReference type="PROSITE" id="PS50113">
    <property type="entry name" value="PAC"/>
    <property type="match status" value="1"/>
</dbReference>
<feature type="compositionally biased region" description="Basic and acidic residues" evidence="7">
    <location>
        <begin position="78"/>
        <end position="96"/>
    </location>
</feature>
<dbReference type="CDD" id="cd00130">
    <property type="entry name" value="PAS"/>
    <property type="match status" value="1"/>
</dbReference>
<dbReference type="SMART" id="SM00091">
    <property type="entry name" value="PAS"/>
    <property type="match status" value="3"/>
</dbReference>
<evidence type="ECO:0000256" key="2">
    <source>
        <dbReference type="ARBA" id="ARBA00012438"/>
    </source>
</evidence>
<dbReference type="PROSITE" id="PS50112">
    <property type="entry name" value="PAS"/>
    <property type="match status" value="2"/>
</dbReference>
<dbReference type="OrthoDB" id="106630at2157"/>
<dbReference type="InterPro" id="IPR013656">
    <property type="entry name" value="PAS_4"/>
</dbReference>
<dbReference type="NCBIfam" id="TIGR00229">
    <property type="entry name" value="sensory_box"/>
    <property type="match status" value="2"/>
</dbReference>
<dbReference type="InterPro" id="IPR000700">
    <property type="entry name" value="PAS-assoc_C"/>
</dbReference>
<dbReference type="eggNOG" id="arCOG02360">
    <property type="taxonomic scope" value="Archaea"/>
</dbReference>
<dbReference type="SMART" id="SM00388">
    <property type="entry name" value="HisKA"/>
    <property type="match status" value="1"/>
</dbReference>
<dbReference type="Gene3D" id="3.30.565.10">
    <property type="entry name" value="Histidine kinase-like ATPase, C-terminal domain"/>
    <property type="match status" value="1"/>
</dbReference>
<dbReference type="InterPro" id="IPR003661">
    <property type="entry name" value="HisK_dim/P_dom"/>
</dbReference>
<dbReference type="InterPro" id="IPR000014">
    <property type="entry name" value="PAS"/>
</dbReference>
<dbReference type="Pfam" id="PF00512">
    <property type="entry name" value="HisKA"/>
    <property type="match status" value="1"/>
</dbReference>
<dbReference type="Gene3D" id="1.10.287.130">
    <property type="match status" value="1"/>
</dbReference>
<dbReference type="CDD" id="cd00082">
    <property type="entry name" value="HisKA"/>
    <property type="match status" value="1"/>
</dbReference>
<dbReference type="InterPro" id="IPR005467">
    <property type="entry name" value="His_kinase_dom"/>
</dbReference>
<dbReference type="InterPro" id="IPR036097">
    <property type="entry name" value="HisK_dim/P_sf"/>
</dbReference>
<sequence length="976" mass="111071">MTSASLTESLQEVLALFDAGGAPLTTTEVTEQVSCGRRSADERLERLVDHGWLETKTVGGSGRVWWRPAGADDSEEKESERRQGTQTARPDRQRDELERELDEVLERISDGFYALDENLRFLVLNSHAMDVLGLDESAIGTDIRDIVTLTDPFENALSNALETQEPVVLEDYYDPVDRWFHNAIYPSESGLSVYFREITNQKKRERKLQRYERTIETIWDGVATLDDDDRFVMVNEAFCEMTGYEREELQGAPATLVHDETITERATATTEDSLGDEREYVSLEFELETASGETIPVEGRFGPYELEDGSVGRTGVVRDVTERKERERALEESERRYRTLVEHFPNGAVGLFDKDLKYTAIGGRLLDDIGVDKEDRIGNSVYEIYPDTLLEEVEPYFEAALDGESNSFEVEFHDRCFHAYTLPVGPVDDEIFRGMLVVQDVTERREYERQLEEYRRWTETLIENFPNGVVALVDENLHYVTFGGTPEGDVDISRDELEDSPVYEVLPQRIADTVVPHYEAALDGDPSEFEETIDDRVYQFRFVPVRDDDGDVFAATAMSQEITERKERERALGQRARQQQAVADLGQFALETDDLDELMHETAQQVADVLDNEYCKVLDLRPDKRELLLREGVGWHDGIVGNATVSAVEADSQAAYTLANDHPIVVEDLRAESRFGGPELLRNHDVRSGISTVIGPFDDAWGILGTHDTDRRSFTEQDVSFVQSVANILAEAIERHRYQQELEELVRDLEESNERLERFAYAASHDLQEPLRMISSYLQLIDRRYRDAFDEDGTEFLEFAIDGADRMRNMIDGLLAYSRVETQGEPFESADLNDVLDAARDDLRIRIEESDAEIAADDLPHVKGDAGQLRQVFQNLLSNAIEYSGEQPPRIDVTAEREGNDWIVSVHDDGIGIEPDEQERIFEVFERLHAHEEHRGTGIGLALCQRIVERHDGEIWVDSEPGDGATFRFRLPATEP</sequence>
<dbReference type="SUPFAM" id="SSF55874">
    <property type="entry name" value="ATPase domain of HSP90 chaperone/DNA topoisomerase II/histidine kinase"/>
    <property type="match status" value="1"/>
</dbReference>
<feature type="region of interest" description="Disordered" evidence="7">
    <location>
        <begin position="64"/>
        <end position="96"/>
    </location>
</feature>
<evidence type="ECO:0000313" key="11">
    <source>
        <dbReference type="EMBL" id="EMA27477.1"/>
    </source>
</evidence>
<reference evidence="11 12" key="1">
    <citation type="journal article" date="2014" name="PLoS Genet.">
        <title>Phylogenetically driven sequencing of extremely halophilic archaea reveals strategies for static and dynamic osmo-response.</title>
        <authorList>
            <person name="Becker E.A."/>
            <person name="Seitzer P.M."/>
            <person name="Tritt A."/>
            <person name="Larsen D."/>
            <person name="Krusor M."/>
            <person name="Yao A.I."/>
            <person name="Wu D."/>
            <person name="Madern D."/>
            <person name="Eisen J.A."/>
            <person name="Darling A.E."/>
            <person name="Facciotti M.T."/>
        </authorList>
    </citation>
    <scope>NUCLEOTIDE SEQUENCE [LARGE SCALE GENOMIC DNA]</scope>
    <source>
        <strain evidence="11 12">JCM 10879</strain>
    </source>
</reference>
<feature type="domain" description="Histidine kinase" evidence="8">
    <location>
        <begin position="762"/>
        <end position="975"/>
    </location>
</feature>
<dbReference type="PRINTS" id="PR00344">
    <property type="entry name" value="BCTRLSENSOR"/>
</dbReference>
<proteinExistence type="predicted"/>
<keyword evidence="5 11" id="KW-0418">Kinase</keyword>
<evidence type="ECO:0000256" key="3">
    <source>
        <dbReference type="ARBA" id="ARBA00022553"/>
    </source>
</evidence>
<dbReference type="PANTHER" id="PTHR43304:SF1">
    <property type="entry name" value="PAC DOMAIN-CONTAINING PROTEIN"/>
    <property type="match status" value="1"/>
</dbReference>
<accession>M0L1P0</accession>
<evidence type="ECO:0000256" key="4">
    <source>
        <dbReference type="ARBA" id="ARBA00022679"/>
    </source>
</evidence>
<name>M0L1P0_9EURY</name>
<dbReference type="InterPro" id="IPR003018">
    <property type="entry name" value="GAF"/>
</dbReference>
<keyword evidence="4" id="KW-0808">Transferase</keyword>
<dbReference type="InterPro" id="IPR035965">
    <property type="entry name" value="PAS-like_dom_sf"/>
</dbReference>
<evidence type="ECO:0000256" key="6">
    <source>
        <dbReference type="SAM" id="Coils"/>
    </source>
</evidence>
<evidence type="ECO:0000256" key="7">
    <source>
        <dbReference type="SAM" id="MobiDB-lite"/>
    </source>
</evidence>
<dbReference type="InterPro" id="IPR052162">
    <property type="entry name" value="Sensor_kinase/Photoreceptor"/>
</dbReference>
<keyword evidence="6" id="KW-0175">Coiled coil</keyword>
<dbReference type="AlphaFoldDB" id="M0L1P0"/>
<dbReference type="eggNOG" id="arCOG08095">
    <property type="taxonomic scope" value="Archaea"/>
</dbReference>
<dbReference type="RefSeq" id="WP_006674453.1">
    <property type="nucleotide sequence ID" value="NZ_AOMA01000201.1"/>
</dbReference>
<dbReference type="InterPro" id="IPR029016">
    <property type="entry name" value="GAF-like_dom_sf"/>
</dbReference>
<comment type="catalytic activity">
    <reaction evidence="1">
        <text>ATP + protein L-histidine = ADP + protein N-phospho-L-histidine.</text>
        <dbReference type="EC" id="2.7.13.3"/>
    </reaction>
</comment>
<feature type="domain" description="PAS" evidence="9">
    <location>
        <begin position="207"/>
        <end position="260"/>
    </location>
</feature>
<keyword evidence="3" id="KW-0597">Phosphoprotein</keyword>
<protein>
    <recommendedName>
        <fullName evidence="2">histidine kinase</fullName>
        <ecNumber evidence="2">2.7.13.3</ecNumber>
    </recommendedName>
</protein>
<dbReference type="STRING" id="1227454.C446_17861"/>
<gene>
    <name evidence="11" type="ORF">C446_17861</name>
</gene>
<dbReference type="FunFam" id="3.30.565.10:FF:000006">
    <property type="entry name" value="Sensor histidine kinase WalK"/>
    <property type="match status" value="1"/>
</dbReference>
<dbReference type="eggNOG" id="arCOG02376">
    <property type="taxonomic scope" value="Archaea"/>
</dbReference>
<dbReference type="eggNOG" id="arCOG02348">
    <property type="taxonomic scope" value="Archaea"/>
</dbReference>